<dbReference type="PANTHER" id="PTHR12526">
    <property type="entry name" value="GLYCOSYLTRANSFERASE"/>
    <property type="match status" value="1"/>
</dbReference>
<dbReference type="EMBL" id="CDOD01000008">
    <property type="protein sequence ID" value="CEN33396.1"/>
    <property type="molecule type" value="Genomic_DNA"/>
</dbReference>
<proteinExistence type="predicted"/>
<name>A0A0B7H1D9_9FLAO</name>
<evidence type="ECO:0000313" key="2">
    <source>
        <dbReference type="EMBL" id="CEN33396.1"/>
    </source>
</evidence>
<dbReference type="GO" id="GO:0016757">
    <property type="term" value="F:glycosyltransferase activity"/>
    <property type="evidence" value="ECO:0007669"/>
    <property type="project" value="UniProtKB-KW"/>
</dbReference>
<dbReference type="PANTHER" id="PTHR12526:SF630">
    <property type="entry name" value="GLYCOSYLTRANSFERASE"/>
    <property type="match status" value="1"/>
</dbReference>
<dbReference type="SUPFAM" id="SSF53756">
    <property type="entry name" value="UDP-Glycosyltransferase/glycogen phosphorylase"/>
    <property type="match status" value="1"/>
</dbReference>
<dbReference type="STRING" id="28189.CCYN74_30107"/>
<sequence>MKKIVLIQHTAFINGRGGTEKICSFLANHFCSLGYDVEVATNENIQGKEVYPLNNKIKLVNIYSPDIKQITLNPIYSYKGKNPFLWLKYKFQKKKAKFLNKTILNKVGGEDELYKFNLRQRANAWKKYIEITNPDLIITMSIGSLLEITFENEYDIPIINSTNGRPDYDYTDLLWHRSKIDMFHLKESYKKLTAIQILFDNYKDFLPETFRGNIKVIGNPAPKVEDKITPPNKERKIIIHIASLQISCKQQDVAIRIFSKNARKYPEWDLHFWGEGNDYLYLKELIEKEDLSNRIFLHGFTDSPLQKLQEADIFIFPSKYEGFPLALMEAMSTGLPVIGFTDCSGVNQLVQHQENGYLANNESEMEEYLIQLMEDSNLRELMGAKGKEFVKDFYPEKIAEQWEELVSEVINGSKK</sequence>
<reference evidence="3" key="1">
    <citation type="submission" date="2015-01" db="EMBL/GenBank/DDBJ databases">
        <authorList>
            <person name="MANFREDI Pablo"/>
        </authorList>
    </citation>
    <scope>NUCLEOTIDE SEQUENCE [LARGE SCALE GENOMIC DNA]</scope>
    <source>
        <strain evidence="3">Ccyn2B</strain>
    </source>
</reference>
<dbReference type="RefSeq" id="WP_041990866.1">
    <property type="nucleotide sequence ID" value="NZ_CDOD01000008.1"/>
</dbReference>
<dbReference type="Gene3D" id="3.40.50.2000">
    <property type="entry name" value="Glycogen Phosphorylase B"/>
    <property type="match status" value="2"/>
</dbReference>
<dbReference type="Pfam" id="PF00534">
    <property type="entry name" value="Glycos_transf_1"/>
    <property type="match status" value="1"/>
</dbReference>
<dbReference type="AlphaFoldDB" id="A0A0B7H1D9"/>
<evidence type="ECO:0000259" key="1">
    <source>
        <dbReference type="Pfam" id="PF00534"/>
    </source>
</evidence>
<evidence type="ECO:0000313" key="3">
    <source>
        <dbReference type="Proteomes" id="UP000038055"/>
    </source>
</evidence>
<gene>
    <name evidence="2" type="ORF">CCYN2B_160059</name>
</gene>
<dbReference type="EC" id="2.4.-.-" evidence="2"/>
<accession>A0A0B7H1D9</accession>
<keyword evidence="2" id="KW-0808">Transferase</keyword>
<feature type="domain" description="Glycosyl transferase family 1" evidence="1">
    <location>
        <begin position="226"/>
        <end position="388"/>
    </location>
</feature>
<dbReference type="InterPro" id="IPR001296">
    <property type="entry name" value="Glyco_trans_1"/>
</dbReference>
<keyword evidence="3" id="KW-1185">Reference proteome</keyword>
<organism evidence="2 3">
    <name type="scientific">Capnocytophaga cynodegmi</name>
    <dbReference type="NCBI Taxonomy" id="28189"/>
    <lineage>
        <taxon>Bacteria</taxon>
        <taxon>Pseudomonadati</taxon>
        <taxon>Bacteroidota</taxon>
        <taxon>Flavobacteriia</taxon>
        <taxon>Flavobacteriales</taxon>
        <taxon>Flavobacteriaceae</taxon>
        <taxon>Capnocytophaga</taxon>
    </lineage>
</organism>
<dbReference type="eggNOG" id="COG0438">
    <property type="taxonomic scope" value="Bacteria"/>
</dbReference>
<dbReference type="Proteomes" id="UP000038055">
    <property type="component" value="Unassembled WGS sequence"/>
</dbReference>
<keyword evidence="2" id="KW-0328">Glycosyltransferase</keyword>
<protein>
    <submittedName>
        <fullName evidence="2">Glycosyltransferase, group 1 family protein</fullName>
        <ecNumber evidence="2">2.4.-.-</ecNumber>
    </submittedName>
</protein>